<sequence>AWEEENVINEDEVIPEDVTPELMVESQNVDKRNTEEKKYILSLNKIHAEEFLEPDLEEKLNR</sequence>
<dbReference type="EMBL" id="BKCJ011118264">
    <property type="protein sequence ID" value="GFC88960.1"/>
    <property type="molecule type" value="Genomic_DNA"/>
</dbReference>
<name>A0A699RQV8_TANCI</name>
<feature type="non-terminal residue" evidence="1">
    <location>
        <position position="1"/>
    </location>
</feature>
<proteinExistence type="predicted"/>
<comment type="caution">
    <text evidence="1">The sequence shown here is derived from an EMBL/GenBank/DDBJ whole genome shotgun (WGS) entry which is preliminary data.</text>
</comment>
<protein>
    <submittedName>
        <fullName evidence="1">Uncharacterized protein</fullName>
    </submittedName>
</protein>
<accession>A0A699RQV8</accession>
<gene>
    <name evidence="1" type="ORF">Tci_860930</name>
</gene>
<reference evidence="1" key="1">
    <citation type="journal article" date="2019" name="Sci. Rep.">
        <title>Draft genome of Tanacetum cinerariifolium, the natural source of mosquito coil.</title>
        <authorList>
            <person name="Yamashiro T."/>
            <person name="Shiraishi A."/>
            <person name="Satake H."/>
            <person name="Nakayama K."/>
        </authorList>
    </citation>
    <scope>NUCLEOTIDE SEQUENCE</scope>
</reference>
<organism evidence="1">
    <name type="scientific">Tanacetum cinerariifolium</name>
    <name type="common">Dalmatian daisy</name>
    <name type="synonym">Chrysanthemum cinerariifolium</name>
    <dbReference type="NCBI Taxonomy" id="118510"/>
    <lineage>
        <taxon>Eukaryota</taxon>
        <taxon>Viridiplantae</taxon>
        <taxon>Streptophyta</taxon>
        <taxon>Embryophyta</taxon>
        <taxon>Tracheophyta</taxon>
        <taxon>Spermatophyta</taxon>
        <taxon>Magnoliopsida</taxon>
        <taxon>eudicotyledons</taxon>
        <taxon>Gunneridae</taxon>
        <taxon>Pentapetalae</taxon>
        <taxon>asterids</taxon>
        <taxon>campanulids</taxon>
        <taxon>Asterales</taxon>
        <taxon>Asteraceae</taxon>
        <taxon>Asteroideae</taxon>
        <taxon>Anthemideae</taxon>
        <taxon>Anthemidinae</taxon>
        <taxon>Tanacetum</taxon>
    </lineage>
</organism>
<dbReference type="AlphaFoldDB" id="A0A699RQV8"/>
<evidence type="ECO:0000313" key="1">
    <source>
        <dbReference type="EMBL" id="GFC88960.1"/>
    </source>
</evidence>